<dbReference type="EMBL" id="JABGBN010000001">
    <property type="protein sequence ID" value="NOL50931.1"/>
    <property type="molecule type" value="Genomic_DNA"/>
</dbReference>
<protein>
    <recommendedName>
        <fullName evidence="4">Glutathione-binding protein GsiB</fullName>
    </recommendedName>
</protein>
<dbReference type="Proteomes" id="UP000537862">
    <property type="component" value="Unassembled WGS sequence"/>
</dbReference>
<evidence type="ECO:0000313" key="11">
    <source>
        <dbReference type="Proteomes" id="UP000537862"/>
    </source>
</evidence>
<evidence type="ECO:0000256" key="5">
    <source>
        <dbReference type="ARBA" id="ARBA00022448"/>
    </source>
</evidence>
<dbReference type="CDD" id="cd08499">
    <property type="entry name" value="PBP2_Ylib_like"/>
    <property type="match status" value="1"/>
</dbReference>
<dbReference type="GO" id="GO:1904680">
    <property type="term" value="F:peptide transmembrane transporter activity"/>
    <property type="evidence" value="ECO:0007669"/>
    <property type="project" value="TreeGrafter"/>
</dbReference>
<evidence type="ECO:0000256" key="2">
    <source>
        <dbReference type="ARBA" id="ARBA00004418"/>
    </source>
</evidence>
<feature type="signal peptide" evidence="8">
    <location>
        <begin position="1"/>
        <end position="27"/>
    </location>
</feature>
<dbReference type="Gene3D" id="3.90.76.10">
    <property type="entry name" value="Dipeptide-binding Protein, Domain 1"/>
    <property type="match status" value="1"/>
</dbReference>
<proteinExistence type="inferred from homology"/>
<dbReference type="SUPFAM" id="SSF53850">
    <property type="entry name" value="Periplasmic binding protein-like II"/>
    <property type="match status" value="1"/>
</dbReference>
<evidence type="ECO:0000256" key="7">
    <source>
        <dbReference type="ARBA" id="ARBA00022764"/>
    </source>
</evidence>
<dbReference type="InterPro" id="IPR030678">
    <property type="entry name" value="Peptide/Ni-bd"/>
</dbReference>
<organism evidence="10 11">
    <name type="scientific">Pelistega suis</name>
    <dbReference type="NCBI Taxonomy" id="1631957"/>
    <lineage>
        <taxon>Bacteria</taxon>
        <taxon>Pseudomonadati</taxon>
        <taxon>Pseudomonadota</taxon>
        <taxon>Betaproteobacteria</taxon>
        <taxon>Burkholderiales</taxon>
        <taxon>Alcaligenaceae</taxon>
        <taxon>Pelistega</taxon>
    </lineage>
</organism>
<dbReference type="GO" id="GO:0043190">
    <property type="term" value="C:ATP-binding cassette (ABC) transporter complex"/>
    <property type="evidence" value="ECO:0007669"/>
    <property type="project" value="InterPro"/>
</dbReference>
<evidence type="ECO:0000313" key="10">
    <source>
        <dbReference type="EMBL" id="NOL50931.1"/>
    </source>
</evidence>
<dbReference type="Gene3D" id="3.40.190.10">
    <property type="entry name" value="Periplasmic binding protein-like II"/>
    <property type="match status" value="1"/>
</dbReference>
<evidence type="ECO:0000256" key="4">
    <source>
        <dbReference type="ARBA" id="ARBA00017393"/>
    </source>
</evidence>
<dbReference type="Gene3D" id="3.10.105.10">
    <property type="entry name" value="Dipeptide-binding Protein, Domain 3"/>
    <property type="match status" value="1"/>
</dbReference>
<dbReference type="AlphaFoldDB" id="A0A849P2Q8"/>
<evidence type="ECO:0000259" key="9">
    <source>
        <dbReference type="Pfam" id="PF00496"/>
    </source>
</evidence>
<dbReference type="InterPro" id="IPR039424">
    <property type="entry name" value="SBP_5"/>
</dbReference>
<dbReference type="PROSITE" id="PS01040">
    <property type="entry name" value="SBP_BACTERIAL_5"/>
    <property type="match status" value="1"/>
</dbReference>
<keyword evidence="11" id="KW-1185">Reference proteome</keyword>
<dbReference type="PIRSF" id="PIRSF002741">
    <property type="entry name" value="MppA"/>
    <property type="match status" value="1"/>
</dbReference>
<keyword evidence="6 8" id="KW-0732">Signal</keyword>
<sequence>MKTSFFKNTVLMSALMASLGFATPAMAEKNVVAVISQSIDSLDPYNTNSTISQALGKGWYEGLFEFDTALNIKPVLATSYEVSEDGLVYTFKLREGVKFHDGTDFNAEAVKYNFERVLDRNNALARFNQFKDIEKIEALDAHTVKITLKAPFSAFINNLAHPSAMIISPTALAKYGKDINLNPVGTGRFVFGHWDPAQAVSMKKFDTYWNKDQQAQVDSITFRIVTDNNTRAAVLQTGEAQFIYPVPNEQIEVLKKNDKIDVIVAPSIILRYISMNTLVKPFDNPKVRQAINYAINKEAMIKVAFNGYADVATGVVPNQVEYSVQFDPWPYNPQKAKELLAEAGYPNGFESTLWGAYNDGTSIKAVQFLQQQLRQVGIKVSVENLEAGQRVQRVQTVKDPKDAQVRMYYSGWSASTGEANWALSPLLAGDAWPPVFNNTAYYKNEKVDANLAAALRTTNKEEKAKLYAEAQKQIWADAPWVFLNVNKTVSARSKNLEGITVMPDGSLYFKTATLKD</sequence>
<dbReference type="RefSeq" id="WP_171679611.1">
    <property type="nucleotide sequence ID" value="NZ_JABGBN010000001.1"/>
</dbReference>
<dbReference type="PANTHER" id="PTHR30290">
    <property type="entry name" value="PERIPLASMIC BINDING COMPONENT OF ABC TRANSPORTER"/>
    <property type="match status" value="1"/>
</dbReference>
<evidence type="ECO:0000256" key="3">
    <source>
        <dbReference type="ARBA" id="ARBA00005695"/>
    </source>
</evidence>
<evidence type="ECO:0000256" key="8">
    <source>
        <dbReference type="SAM" id="SignalP"/>
    </source>
</evidence>
<feature type="domain" description="Solute-binding protein family 5" evidence="9">
    <location>
        <begin position="72"/>
        <end position="431"/>
    </location>
</feature>
<gene>
    <name evidence="10" type="primary">gsiB</name>
    <name evidence="10" type="ORF">HKX39_01895</name>
</gene>
<dbReference type="FunFam" id="3.10.105.10:FF:000003">
    <property type="entry name" value="Glutathione ABC transporter substrate-binding protein GsiB"/>
    <property type="match status" value="1"/>
</dbReference>
<dbReference type="NCBIfam" id="NF011942">
    <property type="entry name" value="PRK15413.1"/>
    <property type="match status" value="1"/>
</dbReference>
<dbReference type="Pfam" id="PF00496">
    <property type="entry name" value="SBP_bac_5"/>
    <property type="match status" value="1"/>
</dbReference>
<keyword evidence="5" id="KW-0813">Transport</keyword>
<keyword evidence="7" id="KW-0574">Periplasm</keyword>
<evidence type="ECO:0000256" key="6">
    <source>
        <dbReference type="ARBA" id="ARBA00022729"/>
    </source>
</evidence>
<dbReference type="GO" id="GO:0042938">
    <property type="term" value="P:dipeptide transport"/>
    <property type="evidence" value="ECO:0007669"/>
    <property type="project" value="TreeGrafter"/>
</dbReference>
<comment type="similarity">
    <text evidence="3">Belongs to the bacterial solute-binding protein 5 family.</text>
</comment>
<comment type="subcellular location">
    <subcellularLocation>
        <location evidence="2">Periplasm</location>
    </subcellularLocation>
</comment>
<reference evidence="10 11" key="1">
    <citation type="submission" date="2020-05" db="EMBL/GenBank/DDBJ databases">
        <authorList>
            <person name="Niu N."/>
        </authorList>
    </citation>
    <scope>NUCLEOTIDE SEQUENCE [LARGE SCALE GENOMIC DNA]</scope>
    <source>
        <strain evidence="10 11">3340-03</strain>
    </source>
</reference>
<comment type="caution">
    <text evidence="10">The sequence shown here is derived from an EMBL/GenBank/DDBJ whole genome shotgun (WGS) entry which is preliminary data.</text>
</comment>
<dbReference type="GO" id="GO:0030288">
    <property type="term" value="C:outer membrane-bounded periplasmic space"/>
    <property type="evidence" value="ECO:0007669"/>
    <property type="project" value="TreeGrafter"/>
</dbReference>
<comment type="function">
    <text evidence="1">Part of the ABC transporter complex GsiABCD involved in glutathione import. Binds glutathione.</text>
</comment>
<dbReference type="InterPro" id="IPR023765">
    <property type="entry name" value="SBP_5_CS"/>
</dbReference>
<dbReference type="PANTHER" id="PTHR30290:SF32">
    <property type="entry name" value="GLUTATHIONE-BINDING PROTEIN GSIB"/>
    <property type="match status" value="1"/>
</dbReference>
<dbReference type="InterPro" id="IPR000914">
    <property type="entry name" value="SBP_5_dom"/>
</dbReference>
<feature type="chain" id="PRO_5032667195" description="Glutathione-binding protein GsiB" evidence="8">
    <location>
        <begin position="28"/>
        <end position="516"/>
    </location>
</feature>
<accession>A0A849P2Q8</accession>
<evidence type="ECO:0000256" key="1">
    <source>
        <dbReference type="ARBA" id="ARBA00003489"/>
    </source>
</evidence>
<name>A0A849P2Q8_9BURK</name>